<dbReference type="Gene3D" id="1.20.1530.20">
    <property type="match status" value="1"/>
</dbReference>
<gene>
    <name evidence="6" type="ORF">SAMN02745671_02156</name>
</gene>
<dbReference type="InterPro" id="IPR004710">
    <property type="entry name" value="Bilac:Na_transpt"/>
</dbReference>
<dbReference type="AlphaFoldDB" id="A0A1M6F661"/>
<evidence type="ECO:0000313" key="6">
    <source>
        <dbReference type="EMBL" id="SHI93079.1"/>
    </source>
</evidence>
<evidence type="ECO:0000256" key="5">
    <source>
        <dbReference type="SAM" id="Phobius"/>
    </source>
</evidence>
<dbReference type="Proteomes" id="UP000191240">
    <property type="component" value="Unassembled WGS sequence"/>
</dbReference>
<feature type="transmembrane region" description="Helical" evidence="5">
    <location>
        <begin position="197"/>
        <end position="217"/>
    </location>
</feature>
<feature type="transmembrane region" description="Helical" evidence="5">
    <location>
        <begin position="70"/>
        <end position="93"/>
    </location>
</feature>
<dbReference type="InterPro" id="IPR002657">
    <property type="entry name" value="BilAc:Na_symport/Acr3"/>
</dbReference>
<feature type="transmembrane region" description="Helical" evidence="5">
    <location>
        <begin position="164"/>
        <end position="185"/>
    </location>
</feature>
<feature type="transmembrane region" description="Helical" evidence="5">
    <location>
        <begin position="99"/>
        <end position="122"/>
    </location>
</feature>
<proteinExistence type="predicted"/>
<comment type="subcellular location">
    <subcellularLocation>
        <location evidence="1">Membrane</location>
        <topology evidence="1">Multi-pass membrane protein</topology>
    </subcellularLocation>
</comment>
<dbReference type="InterPro" id="IPR038770">
    <property type="entry name" value="Na+/solute_symporter_sf"/>
</dbReference>
<evidence type="ECO:0000256" key="3">
    <source>
        <dbReference type="ARBA" id="ARBA00022989"/>
    </source>
</evidence>
<dbReference type="Pfam" id="PF01758">
    <property type="entry name" value="SBF"/>
    <property type="match status" value="1"/>
</dbReference>
<evidence type="ECO:0000256" key="4">
    <source>
        <dbReference type="ARBA" id="ARBA00023136"/>
    </source>
</evidence>
<dbReference type="GO" id="GO:0016020">
    <property type="term" value="C:membrane"/>
    <property type="evidence" value="ECO:0007669"/>
    <property type="project" value="UniProtKB-SubCell"/>
</dbReference>
<evidence type="ECO:0000313" key="7">
    <source>
        <dbReference type="Proteomes" id="UP000191240"/>
    </source>
</evidence>
<evidence type="ECO:0000256" key="1">
    <source>
        <dbReference type="ARBA" id="ARBA00004141"/>
    </source>
</evidence>
<accession>A0A1M6F661</accession>
<keyword evidence="2 5" id="KW-0812">Transmembrane</keyword>
<dbReference type="EMBL" id="FQYW01000018">
    <property type="protein sequence ID" value="SHI93079.1"/>
    <property type="molecule type" value="Genomic_DNA"/>
</dbReference>
<keyword evidence="4 5" id="KW-0472">Membrane</keyword>
<evidence type="ECO:0000256" key="2">
    <source>
        <dbReference type="ARBA" id="ARBA00022692"/>
    </source>
</evidence>
<dbReference type="PANTHER" id="PTHR10361">
    <property type="entry name" value="SODIUM-BILE ACID COTRANSPORTER"/>
    <property type="match status" value="1"/>
</dbReference>
<sequence>MKTALKKACDFLVGNMSLLVFLIGVFAVWRPEALTWVGPHIPVLLGIIMFGMGMTLTVDDFKNILRNPKGIFIGVCAQFLIMPAVAFGLVKAFGLPPEIAIGVILVGTCPGGTASNVIAYLAKGDVALSVSMSATSTILAPLVTPILTYLLADAVIDVSVSSMMMSIVKMVLLPVLLGLGVHHFFENFSRKINPFMPMLSAVTVVLTVGGVVSLSAAKLLDVGLMMFAVVICHNSLGLLLGYILAKLFKLDEKRSRTVSIEVGMQNSGMAASLAVLYFDPVAAIPGAIFSVWHNVSGAMLANYFAKHSEEDNNDELIDNSIKCI</sequence>
<feature type="transmembrane region" description="Helical" evidence="5">
    <location>
        <begin position="41"/>
        <end position="58"/>
    </location>
</feature>
<feature type="transmembrane region" description="Helical" evidence="5">
    <location>
        <begin position="12"/>
        <end position="29"/>
    </location>
</feature>
<feature type="transmembrane region" description="Helical" evidence="5">
    <location>
        <begin position="134"/>
        <end position="152"/>
    </location>
</feature>
<organism evidence="6 7">
    <name type="scientific">Anaerovibrio lipolyticus DSM 3074</name>
    <dbReference type="NCBI Taxonomy" id="1120997"/>
    <lineage>
        <taxon>Bacteria</taxon>
        <taxon>Bacillati</taxon>
        <taxon>Bacillota</taxon>
        <taxon>Negativicutes</taxon>
        <taxon>Selenomonadales</taxon>
        <taxon>Selenomonadaceae</taxon>
        <taxon>Anaerovibrio</taxon>
    </lineage>
</organism>
<protein>
    <submittedName>
        <fullName evidence="6">Bile acid:Na+ symporter, BASS family</fullName>
    </submittedName>
</protein>
<dbReference type="PANTHER" id="PTHR10361:SF28">
    <property type="entry name" value="P3 PROTEIN-RELATED"/>
    <property type="match status" value="1"/>
</dbReference>
<feature type="transmembrane region" description="Helical" evidence="5">
    <location>
        <begin position="223"/>
        <end position="245"/>
    </location>
</feature>
<keyword evidence="3 5" id="KW-1133">Transmembrane helix</keyword>
<name>A0A1M6F661_9FIRM</name>
<reference evidence="6 7" key="1">
    <citation type="submission" date="2016-11" db="EMBL/GenBank/DDBJ databases">
        <authorList>
            <person name="Jaros S."/>
            <person name="Januszkiewicz K."/>
            <person name="Wedrychowicz H."/>
        </authorList>
    </citation>
    <scope>NUCLEOTIDE SEQUENCE [LARGE SCALE GENOMIC DNA]</scope>
    <source>
        <strain evidence="6 7">DSM 3074</strain>
    </source>
</reference>